<dbReference type="Pfam" id="PF01055">
    <property type="entry name" value="Glyco_hydro_31_2nd"/>
    <property type="match status" value="1"/>
</dbReference>
<dbReference type="AlphaFoldDB" id="A0A820M2J3"/>
<evidence type="ECO:0000256" key="2">
    <source>
        <dbReference type="RuleBase" id="RU361185"/>
    </source>
</evidence>
<dbReference type="GO" id="GO:0005975">
    <property type="term" value="P:carbohydrate metabolic process"/>
    <property type="evidence" value="ECO:0007669"/>
    <property type="project" value="InterPro"/>
</dbReference>
<reference evidence="4" key="1">
    <citation type="submission" date="2021-02" db="EMBL/GenBank/DDBJ databases">
        <authorList>
            <person name="Nowell W R."/>
        </authorList>
    </citation>
    <scope>NUCLEOTIDE SEQUENCE</scope>
</reference>
<dbReference type="InterPro" id="IPR000322">
    <property type="entry name" value="Glyco_hydro_31_TIM"/>
</dbReference>
<dbReference type="SUPFAM" id="SSF51445">
    <property type="entry name" value="(Trans)glycosidases"/>
    <property type="match status" value="1"/>
</dbReference>
<accession>A0A820M2J3</accession>
<comment type="caution">
    <text evidence="4">The sequence shown here is derived from an EMBL/GenBank/DDBJ whole genome shotgun (WGS) entry which is preliminary data.</text>
</comment>
<dbReference type="PANTHER" id="PTHR22762">
    <property type="entry name" value="ALPHA-GLUCOSIDASE"/>
    <property type="match status" value="1"/>
</dbReference>
<evidence type="ECO:0000256" key="1">
    <source>
        <dbReference type="ARBA" id="ARBA00007806"/>
    </source>
</evidence>
<feature type="domain" description="Glycoside hydrolase family 31 TIM barrel" evidence="3">
    <location>
        <begin position="3"/>
        <end position="72"/>
    </location>
</feature>
<gene>
    <name evidence="4" type="ORF">OXD698_LOCUS49574</name>
</gene>
<dbReference type="Gene3D" id="3.20.20.80">
    <property type="entry name" value="Glycosidases"/>
    <property type="match status" value="1"/>
</dbReference>
<dbReference type="GO" id="GO:0004558">
    <property type="term" value="F:alpha-1,4-glucosidase activity"/>
    <property type="evidence" value="ECO:0007669"/>
    <property type="project" value="TreeGrafter"/>
</dbReference>
<keyword evidence="2" id="KW-0326">Glycosidase</keyword>
<name>A0A820M2J3_9BILA</name>
<keyword evidence="2" id="KW-0378">Hydrolase</keyword>
<evidence type="ECO:0000313" key="4">
    <source>
        <dbReference type="EMBL" id="CAF4365989.1"/>
    </source>
</evidence>
<dbReference type="Proteomes" id="UP000663844">
    <property type="component" value="Unassembled WGS sequence"/>
</dbReference>
<comment type="similarity">
    <text evidence="1 2">Belongs to the glycosyl hydrolase 31 family.</text>
</comment>
<dbReference type="PANTHER" id="PTHR22762:SF131">
    <property type="entry name" value="GLYCOSIDE HYDROLASE FAMILY 31 N-TERMINAL DOMAIN-CONTAINING PROTEIN"/>
    <property type="match status" value="1"/>
</dbReference>
<dbReference type="EMBL" id="CAJOAZ010022468">
    <property type="protein sequence ID" value="CAF4365989.1"/>
    <property type="molecule type" value="Genomic_DNA"/>
</dbReference>
<organism evidence="4 5">
    <name type="scientific">Adineta steineri</name>
    <dbReference type="NCBI Taxonomy" id="433720"/>
    <lineage>
        <taxon>Eukaryota</taxon>
        <taxon>Metazoa</taxon>
        <taxon>Spiralia</taxon>
        <taxon>Gnathifera</taxon>
        <taxon>Rotifera</taxon>
        <taxon>Eurotatoria</taxon>
        <taxon>Bdelloidea</taxon>
        <taxon>Adinetida</taxon>
        <taxon>Adinetidae</taxon>
        <taxon>Adineta</taxon>
    </lineage>
</organism>
<protein>
    <recommendedName>
        <fullName evidence="3">Glycoside hydrolase family 31 TIM barrel domain-containing protein</fullName>
    </recommendedName>
</protein>
<evidence type="ECO:0000313" key="5">
    <source>
        <dbReference type="Proteomes" id="UP000663844"/>
    </source>
</evidence>
<evidence type="ECO:0000259" key="3">
    <source>
        <dbReference type="Pfam" id="PF01055"/>
    </source>
</evidence>
<proteinExistence type="inferred from homology"/>
<dbReference type="InterPro" id="IPR017853">
    <property type="entry name" value="GH"/>
</dbReference>
<sequence length="76" mass="8711">MLATVKRMDDANFPYDVQWTDIDAMSSYLDFTYDEKNFHGLPDFVRSLQANGKHYVNIIDPGISSIQSPGSYLPYE</sequence>